<keyword evidence="4 5" id="KW-0732">Signal</keyword>
<dbReference type="SUPFAM" id="SSF53850">
    <property type="entry name" value="Periplasmic binding protein-like II"/>
    <property type="match status" value="1"/>
</dbReference>
<dbReference type="RefSeq" id="WP_071366533.1">
    <property type="nucleotide sequence ID" value="NZ_MLYP01000037.1"/>
</dbReference>
<dbReference type="PROSITE" id="PS51257">
    <property type="entry name" value="PROKAR_LIPOPROTEIN"/>
    <property type="match status" value="1"/>
</dbReference>
<dbReference type="GO" id="GO:0015833">
    <property type="term" value="P:peptide transport"/>
    <property type="evidence" value="ECO:0007669"/>
    <property type="project" value="TreeGrafter"/>
</dbReference>
<proteinExistence type="inferred from homology"/>
<feature type="domain" description="Solute-binding protein family 5" evidence="6">
    <location>
        <begin position="83"/>
        <end position="449"/>
    </location>
</feature>
<feature type="chain" id="PRO_5010255184" evidence="5">
    <location>
        <begin position="21"/>
        <end position="533"/>
    </location>
</feature>
<keyword evidence="8" id="KW-1185">Reference proteome</keyword>
<evidence type="ECO:0000256" key="5">
    <source>
        <dbReference type="SAM" id="SignalP"/>
    </source>
</evidence>
<dbReference type="InterPro" id="IPR030678">
    <property type="entry name" value="Peptide/Ni-bd"/>
</dbReference>
<dbReference type="InterPro" id="IPR000914">
    <property type="entry name" value="SBP_5_dom"/>
</dbReference>
<dbReference type="FunFam" id="3.10.105.10:FF:000012">
    <property type="entry name" value="Peptide/nickel transport system substrate-binding protein"/>
    <property type="match status" value="1"/>
</dbReference>
<evidence type="ECO:0000313" key="7">
    <source>
        <dbReference type="EMBL" id="OIJ92456.1"/>
    </source>
</evidence>
<comment type="caution">
    <text evidence="7">The sequence shown here is derived from an EMBL/GenBank/DDBJ whole genome shotgun (WGS) entry which is preliminary data.</text>
</comment>
<dbReference type="Gene3D" id="3.40.190.10">
    <property type="entry name" value="Periplasmic binding protein-like II"/>
    <property type="match status" value="1"/>
</dbReference>
<evidence type="ECO:0000256" key="3">
    <source>
        <dbReference type="ARBA" id="ARBA00022448"/>
    </source>
</evidence>
<dbReference type="AlphaFoldDB" id="A0A1S2PFQ9"/>
<dbReference type="OrthoDB" id="9801912at2"/>
<name>A0A1S2PFQ9_9ACTN</name>
<comment type="similarity">
    <text evidence="2">Belongs to the bacterial solute-binding protein 5 family.</text>
</comment>
<keyword evidence="3" id="KW-0813">Transport</keyword>
<dbReference type="GO" id="GO:1904680">
    <property type="term" value="F:peptide transmembrane transporter activity"/>
    <property type="evidence" value="ECO:0007669"/>
    <property type="project" value="TreeGrafter"/>
</dbReference>
<comment type="subcellular location">
    <subcellularLocation>
        <location evidence="1">Cell envelope</location>
    </subcellularLocation>
</comment>
<dbReference type="PIRSF" id="PIRSF002741">
    <property type="entry name" value="MppA"/>
    <property type="match status" value="1"/>
</dbReference>
<dbReference type="Gene3D" id="3.10.105.10">
    <property type="entry name" value="Dipeptide-binding Protein, Domain 3"/>
    <property type="match status" value="1"/>
</dbReference>
<evidence type="ECO:0000259" key="6">
    <source>
        <dbReference type="Pfam" id="PF00496"/>
    </source>
</evidence>
<dbReference type="PANTHER" id="PTHR30290">
    <property type="entry name" value="PERIPLASMIC BINDING COMPONENT OF ABC TRANSPORTER"/>
    <property type="match status" value="1"/>
</dbReference>
<dbReference type="Proteomes" id="UP000179935">
    <property type="component" value="Unassembled WGS sequence"/>
</dbReference>
<organism evidence="7 8">
    <name type="scientific">Streptomyces colonosanans</name>
    <dbReference type="NCBI Taxonomy" id="1428652"/>
    <lineage>
        <taxon>Bacteria</taxon>
        <taxon>Bacillati</taxon>
        <taxon>Actinomycetota</taxon>
        <taxon>Actinomycetes</taxon>
        <taxon>Kitasatosporales</taxon>
        <taxon>Streptomycetaceae</taxon>
        <taxon>Streptomyces</taxon>
    </lineage>
</organism>
<feature type="signal peptide" evidence="5">
    <location>
        <begin position="1"/>
        <end position="20"/>
    </location>
</feature>
<dbReference type="GO" id="GO:0043190">
    <property type="term" value="C:ATP-binding cassette (ABC) transporter complex"/>
    <property type="evidence" value="ECO:0007669"/>
    <property type="project" value="InterPro"/>
</dbReference>
<gene>
    <name evidence="7" type="ORF">BIV24_13575</name>
</gene>
<dbReference type="PANTHER" id="PTHR30290:SF10">
    <property type="entry name" value="PERIPLASMIC OLIGOPEPTIDE-BINDING PROTEIN-RELATED"/>
    <property type="match status" value="1"/>
</dbReference>
<dbReference type="EMBL" id="MLYP01000037">
    <property type="protein sequence ID" value="OIJ92456.1"/>
    <property type="molecule type" value="Genomic_DNA"/>
</dbReference>
<reference evidence="7 8" key="1">
    <citation type="submission" date="2016-10" db="EMBL/GenBank/DDBJ databases">
        <title>Genome sequence of Streptomyces sp. MUSC 93.</title>
        <authorList>
            <person name="Lee L.-H."/>
            <person name="Ser H.-L."/>
            <person name="Law J.W.-F."/>
        </authorList>
    </citation>
    <scope>NUCLEOTIDE SEQUENCE [LARGE SCALE GENOMIC DNA]</scope>
    <source>
        <strain evidence="7 8">MUSC 93</strain>
    </source>
</reference>
<dbReference type="GO" id="GO:0030313">
    <property type="term" value="C:cell envelope"/>
    <property type="evidence" value="ECO:0007669"/>
    <property type="project" value="UniProtKB-SubCell"/>
</dbReference>
<dbReference type="InterPro" id="IPR039424">
    <property type="entry name" value="SBP_5"/>
</dbReference>
<protein>
    <submittedName>
        <fullName evidence="7">Peptide-binding protein</fullName>
    </submittedName>
</protein>
<evidence type="ECO:0000256" key="1">
    <source>
        <dbReference type="ARBA" id="ARBA00004196"/>
    </source>
</evidence>
<evidence type="ECO:0000313" key="8">
    <source>
        <dbReference type="Proteomes" id="UP000179935"/>
    </source>
</evidence>
<dbReference type="GO" id="GO:0042597">
    <property type="term" value="C:periplasmic space"/>
    <property type="evidence" value="ECO:0007669"/>
    <property type="project" value="UniProtKB-ARBA"/>
</dbReference>
<sequence length="533" mass="58071">MNRKTLVLPAVVGLLTPVLAACGGSDSGGKSGDAIVVGTTDRFTASSDAPAPFDPAYTYDSGWNVLRQVVQTLMVQPRGGGDPEPEAAEDCHFTDKGNERYACKLRKGLQFSNGDPLTAADVKFSIDRAIAINDDSGVAGLLSTVDTVETQGDNEVIFHLKTADATFPFKLSTPVAGILNSKQYEKKKLREGFQVDGSGPYTMQAEVKNNEVTKITFTKNPHYKGLLTPKNDKAVMESFSDAAAMSTALDKGDIDVMARTLTPDQINELQNNTTGNVNLVEMPGLGIRYLGFKTDAPTVKNKAVRQAMAQLIDRDELVSKVYGSQAQSLYSLVPATITGHSNSFFNKYGNPSVDQARTLLAQANITTPVKMTLHYTTDHYGAATAKEFEVLKKQLNDSGLFDVSIEGTAWDKFRPAELKGQYDVFGMGWFPDFPDADNFLSPFFGKDNFLNLPYANSEIRNTLIPQSQREADRLTASKSIADIQDKIAEDVPILPLWQGKQYIAARDDVMGSEYAMSTSSDLQLWELSRGVSG</sequence>
<evidence type="ECO:0000256" key="4">
    <source>
        <dbReference type="ARBA" id="ARBA00022729"/>
    </source>
</evidence>
<dbReference type="STRING" id="1428652.BIV24_13575"/>
<dbReference type="Pfam" id="PF00496">
    <property type="entry name" value="SBP_bac_5"/>
    <property type="match status" value="1"/>
</dbReference>
<accession>A0A1S2PFQ9</accession>
<dbReference type="Gene3D" id="3.90.76.10">
    <property type="entry name" value="Dipeptide-binding Protein, Domain 1"/>
    <property type="match status" value="1"/>
</dbReference>
<evidence type="ECO:0000256" key="2">
    <source>
        <dbReference type="ARBA" id="ARBA00005695"/>
    </source>
</evidence>